<sequence>MAYPAACGVIAFACVFVLMGTRPVRGRQADSGWGHRVDEALRDVGRRVPAVRRLRERAARARRRTTCLRELPQMLDVVNLGLLSGLSFDASLELYCEHFHTPTAASFRECLLSWRMGTCTRDGALASLAEEMDVAALRSFAATVSQALTFGSPLAAALERQAHAIREEQRSELEEEIERVPVRMLIPLGTLVVPAMLLAILGPLLGGTLLAG</sequence>
<dbReference type="PANTHER" id="PTHR35007:SF2">
    <property type="entry name" value="PILUS ASSEMBLE PROTEIN"/>
    <property type="match status" value="1"/>
</dbReference>
<keyword evidence="3 6" id="KW-0812">Transmembrane</keyword>
<evidence type="ECO:0000256" key="3">
    <source>
        <dbReference type="ARBA" id="ARBA00022692"/>
    </source>
</evidence>
<dbReference type="GO" id="GO:0005886">
    <property type="term" value="C:plasma membrane"/>
    <property type="evidence" value="ECO:0007669"/>
    <property type="project" value="UniProtKB-SubCell"/>
</dbReference>
<keyword evidence="4 6" id="KW-1133">Transmembrane helix</keyword>
<gene>
    <name evidence="8" type="ORF">HMPREF1316_0523</name>
</gene>
<feature type="transmembrane region" description="Helical" evidence="6">
    <location>
        <begin position="184"/>
        <end position="211"/>
    </location>
</feature>
<dbReference type="AlphaFoldDB" id="U2UUJ9"/>
<evidence type="ECO:0000256" key="2">
    <source>
        <dbReference type="ARBA" id="ARBA00022475"/>
    </source>
</evidence>
<dbReference type="PATRIC" id="fig|1125712.3.peg.1946"/>
<keyword evidence="5 6" id="KW-0472">Membrane</keyword>
<reference evidence="8 9" key="1">
    <citation type="submission" date="2013-08" db="EMBL/GenBank/DDBJ databases">
        <authorList>
            <person name="Durkin A.S."/>
            <person name="Haft D.R."/>
            <person name="McCorrison J."/>
            <person name="Torralba M."/>
            <person name="Gillis M."/>
            <person name="Haft D.H."/>
            <person name="Methe B."/>
            <person name="Sutton G."/>
            <person name="Nelson K.E."/>
        </authorList>
    </citation>
    <scope>NUCLEOTIDE SEQUENCE [LARGE SCALE GENOMIC DNA]</scope>
    <source>
        <strain evidence="8 9">F0195</strain>
    </source>
</reference>
<comment type="subcellular location">
    <subcellularLocation>
        <location evidence="1">Cell membrane</location>
        <topology evidence="1">Multi-pass membrane protein</topology>
    </subcellularLocation>
</comment>
<name>U2UUJ9_9ACTN</name>
<dbReference type="eggNOG" id="COG2064">
    <property type="taxonomic scope" value="Bacteria"/>
</dbReference>
<dbReference type="EMBL" id="AWEZ01000062">
    <property type="protein sequence ID" value="ERL06772.1"/>
    <property type="molecule type" value="Genomic_DNA"/>
</dbReference>
<evidence type="ECO:0000256" key="4">
    <source>
        <dbReference type="ARBA" id="ARBA00022989"/>
    </source>
</evidence>
<proteinExistence type="predicted"/>
<evidence type="ECO:0000256" key="5">
    <source>
        <dbReference type="ARBA" id="ARBA00023136"/>
    </source>
</evidence>
<evidence type="ECO:0000256" key="1">
    <source>
        <dbReference type="ARBA" id="ARBA00004651"/>
    </source>
</evidence>
<dbReference type="STRING" id="1125712.HMPREF1316_0523"/>
<keyword evidence="2" id="KW-1003">Cell membrane</keyword>
<dbReference type="OrthoDB" id="3186511at2"/>
<dbReference type="PANTHER" id="PTHR35007">
    <property type="entry name" value="INTEGRAL MEMBRANE PROTEIN-RELATED"/>
    <property type="match status" value="1"/>
</dbReference>
<keyword evidence="9" id="KW-1185">Reference proteome</keyword>
<evidence type="ECO:0000313" key="8">
    <source>
        <dbReference type="EMBL" id="ERL06772.1"/>
    </source>
</evidence>
<organism evidence="8 9">
    <name type="scientific">Olsenella profusa F0195</name>
    <dbReference type="NCBI Taxonomy" id="1125712"/>
    <lineage>
        <taxon>Bacteria</taxon>
        <taxon>Bacillati</taxon>
        <taxon>Actinomycetota</taxon>
        <taxon>Coriobacteriia</taxon>
        <taxon>Coriobacteriales</taxon>
        <taxon>Atopobiaceae</taxon>
        <taxon>Olsenella</taxon>
    </lineage>
</organism>
<dbReference type="Proteomes" id="UP000016638">
    <property type="component" value="Unassembled WGS sequence"/>
</dbReference>
<evidence type="ECO:0000259" key="7">
    <source>
        <dbReference type="Pfam" id="PF00482"/>
    </source>
</evidence>
<protein>
    <submittedName>
        <fullName evidence="8">Type II secretion system protein F</fullName>
    </submittedName>
</protein>
<feature type="domain" description="Type II secretion system protein GspF" evidence="7">
    <location>
        <begin position="75"/>
        <end position="201"/>
    </location>
</feature>
<dbReference type="InterPro" id="IPR018076">
    <property type="entry name" value="T2SS_GspF_dom"/>
</dbReference>
<accession>U2UUJ9</accession>
<comment type="caution">
    <text evidence="8">The sequence shown here is derived from an EMBL/GenBank/DDBJ whole genome shotgun (WGS) entry which is preliminary data.</text>
</comment>
<evidence type="ECO:0000256" key="6">
    <source>
        <dbReference type="SAM" id="Phobius"/>
    </source>
</evidence>
<dbReference type="Pfam" id="PF00482">
    <property type="entry name" value="T2SSF"/>
    <property type="match status" value="1"/>
</dbReference>
<evidence type="ECO:0000313" key="9">
    <source>
        <dbReference type="Proteomes" id="UP000016638"/>
    </source>
</evidence>